<keyword evidence="3" id="KW-1133">Transmembrane helix</keyword>
<keyword evidence="3" id="KW-0812">Transmembrane</keyword>
<name>A0A024GCZ0_9STRA</name>
<comment type="similarity">
    <text evidence="1">Belongs to the sorting nexin family.</text>
</comment>
<dbReference type="Proteomes" id="UP000053237">
    <property type="component" value="Unassembled WGS sequence"/>
</dbReference>
<evidence type="ECO:0000256" key="1">
    <source>
        <dbReference type="ARBA" id="ARBA00010883"/>
    </source>
</evidence>
<dbReference type="PANTHER" id="PTHR22775">
    <property type="entry name" value="SORTING NEXIN"/>
    <property type="match status" value="1"/>
</dbReference>
<feature type="transmembrane region" description="Helical" evidence="3">
    <location>
        <begin position="7"/>
        <end position="25"/>
    </location>
</feature>
<feature type="domain" description="RUN" evidence="4">
    <location>
        <begin position="614"/>
        <end position="763"/>
    </location>
</feature>
<dbReference type="SUPFAM" id="SSF140741">
    <property type="entry name" value="RUN domain-like"/>
    <property type="match status" value="1"/>
</dbReference>
<evidence type="ECO:0000259" key="5">
    <source>
        <dbReference type="PROSITE" id="PS51207"/>
    </source>
</evidence>
<protein>
    <recommendedName>
        <fullName evidence="8">RUN domain-containing protein</fullName>
    </recommendedName>
</protein>
<dbReference type="InParanoid" id="A0A024GCZ0"/>
<dbReference type="PROSITE" id="PS50826">
    <property type="entry name" value="RUN"/>
    <property type="match status" value="1"/>
</dbReference>
<dbReference type="InterPro" id="IPR004012">
    <property type="entry name" value="Run_dom"/>
</dbReference>
<dbReference type="PANTHER" id="PTHR22775:SF3">
    <property type="entry name" value="SORTING NEXIN-13"/>
    <property type="match status" value="1"/>
</dbReference>
<dbReference type="SMART" id="SM00313">
    <property type="entry name" value="PXA"/>
    <property type="match status" value="1"/>
</dbReference>
<dbReference type="InterPro" id="IPR003114">
    <property type="entry name" value="Phox_assoc"/>
</dbReference>
<dbReference type="InterPro" id="IPR037213">
    <property type="entry name" value="Run_dom_sf"/>
</dbReference>
<keyword evidence="3" id="KW-0472">Membrane</keyword>
<comment type="caution">
    <text evidence="6">The sequence shown here is derived from an EMBL/GenBank/DDBJ whole genome shotgun (WGS) entry which is preliminary data.</text>
</comment>
<evidence type="ECO:0008006" key="8">
    <source>
        <dbReference type="Google" id="ProtNLM"/>
    </source>
</evidence>
<dbReference type="InterPro" id="IPR013937">
    <property type="entry name" value="Sorting_nexin_C"/>
</dbReference>
<accession>A0A024GCZ0</accession>
<organism evidence="6 7">
    <name type="scientific">Albugo candida</name>
    <dbReference type="NCBI Taxonomy" id="65357"/>
    <lineage>
        <taxon>Eukaryota</taxon>
        <taxon>Sar</taxon>
        <taxon>Stramenopiles</taxon>
        <taxon>Oomycota</taxon>
        <taxon>Peronosporomycetes</taxon>
        <taxon>Albuginales</taxon>
        <taxon>Albuginaceae</taxon>
        <taxon>Albugo</taxon>
    </lineage>
</organism>
<dbReference type="PROSITE" id="PS51207">
    <property type="entry name" value="PXA"/>
    <property type="match status" value="1"/>
</dbReference>
<proteinExistence type="inferred from homology"/>
<evidence type="ECO:0000256" key="2">
    <source>
        <dbReference type="SAM" id="MobiDB-lite"/>
    </source>
</evidence>
<evidence type="ECO:0000259" key="4">
    <source>
        <dbReference type="PROSITE" id="PS50826"/>
    </source>
</evidence>
<evidence type="ECO:0000256" key="3">
    <source>
        <dbReference type="SAM" id="Phobius"/>
    </source>
</evidence>
<dbReference type="STRING" id="65357.A0A024GCZ0"/>
<dbReference type="Pfam" id="PF02194">
    <property type="entry name" value="PXA"/>
    <property type="match status" value="1"/>
</dbReference>
<feature type="domain" description="PXA" evidence="5">
    <location>
        <begin position="116"/>
        <end position="324"/>
    </location>
</feature>
<gene>
    <name evidence="6" type="ORF">BN9_053560</name>
</gene>
<dbReference type="EMBL" id="CAIX01000073">
    <property type="protein sequence ID" value="CCI44547.1"/>
    <property type="molecule type" value="Genomic_DNA"/>
</dbReference>
<keyword evidence="7" id="KW-1185">Reference proteome</keyword>
<sequence length="1396" mass="158969">MCYLVFHVFHLIFFLCGGVFFWWWIRSRQMDFETAIYKRIVQQCRFYQRYQENGHVYDPSTVVAELLAALFSSSDARWKEMIHTKDHATDRIFVHTNSSQHTQIKDHVILHTCDLPAPISTKLVHLIDTLVSEYITSWYTPISADPQFPSQIQYLLTQLSTQLIAKCLAINSFQALQLTSNILDILRLHFKWFREAYASQSRRFPDAFRSTNSQDASAAQSALQKQLLASYAKESSFLHPACSTSQYNSEISTSSDSETNYLRHFVMQIFQNISPEFSTQPESNFCNSAAFALLREVLVTQCISPLIEYLSPPYITEIICATLKRYATPFPNAEIKDEAFLPNANTFLDYQKSRKLEFNPAEFLYHASQQSAGNAEAVFSLIADFAASAAASAASTANNVGQLSSSSWSKKSTREMDESEVSLEPHWTSKTDDPSELTPPLEKKSAIASIFKGNSIGSKLISGNFPISPPNSATQFEDFRNKTADIQSSLNSSLTKVKKRFQTFSNGNVMDGAFHKSLPLASSQATKMIKRPGFLLQKALRRNDMIETMDENAEQVWSEGRASVESEALEAESSDEKFPIAESLRIAEDHEHVLMALESGVASFVHQKVEMLSSARSGELYELLAALEQVFLLGFHHPIANEMTEKISLSVEIASDEYYWEFLAIDRAGNAEMNALWRHVASTCPPCTSSRFLSPRGIQWMLLALEKRQLSDHISILASDREQLVRFYHVDMALLPHGTACTRLCDILQRLENLHFHFEIQSLLGQYSEYDPNSTKELGNGINVVQIAWEIERYDIAIGWTQERDDRHDALPSSEWLWTSSWKLAELEYYEYSNESDASYHEKEEKLDRFRRRKWIRKRYQLPFVIEAISPTILESISTEMEESRKANKMTRIFNRSVSVDRSIAISKKISDWSKNLEISAPLSLKMTLMKKDRVRTESVDRLSTSPNSNTTETEDDIYCEHCNAKNIFGNCGNCYQPMCENCLNLFAFVTYPTTGNPIQQQVCGSCHTILTQKHKIDVNVRVGRYFIAQSGWKRTESEKEAWTFELLLSAKTQNLCAWSVLRSFDDFQVLGNQLYELLRKQERRFGVHSQDRSHYKGVDYSEVRNLTGGMKLLQTRDLESTEYGDVLGILQGFISDLAGSSTLCQSPIVQQFLNLEALCHDDHAGDGLAIIESEEDMMANEKVSSDEQEAEKDQSEVPKIAVHKLKDGTKWFGAKWNPWEANSQTKEGKVKLLQDMEESLVGVLNEIFEFDGIGMVRRQIFALSRSFIRAFLTSSHIRLFEKQFAAVMEPEHVGTLLDELHAVIKDQMKSEYVEKERTPPSASESHHARQECLKLILASVPTTFVSLFGENSCGAAAVKLHEFLQHETFVKNVAFSVWDEILLQVFPEYKTFKMT</sequence>
<dbReference type="Pfam" id="PF02759">
    <property type="entry name" value="RUN"/>
    <property type="match status" value="1"/>
</dbReference>
<dbReference type="OrthoDB" id="5582218at2759"/>
<dbReference type="GO" id="GO:0035091">
    <property type="term" value="F:phosphatidylinositol binding"/>
    <property type="evidence" value="ECO:0007669"/>
    <property type="project" value="TreeGrafter"/>
</dbReference>
<dbReference type="CDD" id="cd00065">
    <property type="entry name" value="FYVE_like_SF"/>
    <property type="match status" value="1"/>
</dbReference>
<evidence type="ECO:0000313" key="6">
    <source>
        <dbReference type="EMBL" id="CCI44547.1"/>
    </source>
</evidence>
<reference evidence="6 7" key="1">
    <citation type="submission" date="2012-05" db="EMBL/GenBank/DDBJ databases">
        <title>Recombination and specialization in a pathogen metapopulation.</title>
        <authorList>
            <person name="Gardiner A."/>
            <person name="Kemen E."/>
            <person name="Schultz-Larsen T."/>
            <person name="MacLean D."/>
            <person name="Van Oosterhout C."/>
            <person name="Jones J.D.G."/>
        </authorList>
    </citation>
    <scope>NUCLEOTIDE SEQUENCE [LARGE SCALE GENOMIC DNA]</scope>
    <source>
        <strain evidence="6 7">Ac Nc2</strain>
    </source>
</reference>
<feature type="region of interest" description="Disordered" evidence="2">
    <location>
        <begin position="402"/>
        <end position="440"/>
    </location>
</feature>
<dbReference type="Gene3D" id="1.20.58.900">
    <property type="match status" value="1"/>
</dbReference>
<evidence type="ECO:0000313" key="7">
    <source>
        <dbReference type="Proteomes" id="UP000053237"/>
    </source>
</evidence>
<dbReference type="Pfam" id="PF08628">
    <property type="entry name" value="Nexin_C"/>
    <property type="match status" value="1"/>
</dbReference>